<dbReference type="RefSeq" id="WP_017022976.1">
    <property type="nucleotide sequence ID" value="NZ_AJYJ02000123.1"/>
</dbReference>
<evidence type="ECO:0000313" key="2">
    <source>
        <dbReference type="Proteomes" id="UP000095059"/>
    </source>
</evidence>
<comment type="caution">
    <text evidence="1">The sequence shown here is derived from an EMBL/GenBank/DDBJ whole genome shotgun (WGS) entry which is preliminary data.</text>
</comment>
<gene>
    <name evidence="1" type="ORF">A1Q5_01535</name>
</gene>
<name>A0ABX3ATP5_ALILO</name>
<dbReference type="EMBL" id="AJYJ02000123">
    <property type="protein sequence ID" value="OEF10838.1"/>
    <property type="molecule type" value="Genomic_DNA"/>
</dbReference>
<evidence type="ECO:0000313" key="1">
    <source>
        <dbReference type="EMBL" id="OEF10838.1"/>
    </source>
</evidence>
<dbReference type="Proteomes" id="UP000095059">
    <property type="component" value="Unassembled WGS sequence"/>
</dbReference>
<protein>
    <submittedName>
        <fullName evidence="1">Uncharacterized protein</fullName>
    </submittedName>
</protein>
<organism evidence="1 2">
    <name type="scientific">Aliivibrio logei 5S-186</name>
    <dbReference type="NCBI Taxonomy" id="626086"/>
    <lineage>
        <taxon>Bacteria</taxon>
        <taxon>Pseudomonadati</taxon>
        <taxon>Pseudomonadota</taxon>
        <taxon>Gammaproteobacteria</taxon>
        <taxon>Vibrionales</taxon>
        <taxon>Vibrionaceae</taxon>
        <taxon>Aliivibrio</taxon>
    </lineage>
</organism>
<keyword evidence="2" id="KW-1185">Reference proteome</keyword>
<sequence>MAQLAQASNSAPSAIQSIEACKALFSKGHKRDLIKMAFNSLTVRGRGMICIAGGLPASDCHRNFEEFNELELQKIRRGLQELKGITKRFDSKVGDVNKLKPSHFQA</sequence>
<proteinExistence type="predicted"/>
<reference evidence="1 2" key="1">
    <citation type="journal article" date="2012" name="Science">
        <title>Ecological populations of bacteria act as socially cohesive units of antibiotic production and resistance.</title>
        <authorList>
            <person name="Cordero O.X."/>
            <person name="Wildschutte H."/>
            <person name="Kirkup B."/>
            <person name="Proehl S."/>
            <person name="Ngo L."/>
            <person name="Hussain F."/>
            <person name="Le Roux F."/>
            <person name="Mincer T."/>
            <person name="Polz M.F."/>
        </authorList>
    </citation>
    <scope>NUCLEOTIDE SEQUENCE [LARGE SCALE GENOMIC DNA]</scope>
    <source>
        <strain evidence="1 2">5S-186</strain>
    </source>
</reference>
<accession>A0ABX3ATP5</accession>